<evidence type="ECO:0000313" key="1">
    <source>
        <dbReference type="EMBL" id="RGI79683.1"/>
    </source>
</evidence>
<organism evidence="1 2">
    <name type="scientific">Anaerobutyricum hallii</name>
    <dbReference type="NCBI Taxonomy" id="39488"/>
    <lineage>
        <taxon>Bacteria</taxon>
        <taxon>Bacillati</taxon>
        <taxon>Bacillota</taxon>
        <taxon>Clostridia</taxon>
        <taxon>Lachnospirales</taxon>
        <taxon>Lachnospiraceae</taxon>
        <taxon>Anaerobutyricum</taxon>
    </lineage>
</organism>
<dbReference type="EMBL" id="QSOE01000150">
    <property type="protein sequence ID" value="RGI79683.1"/>
    <property type="molecule type" value="Genomic_DNA"/>
</dbReference>
<protein>
    <submittedName>
        <fullName evidence="1">Uncharacterized protein</fullName>
    </submittedName>
</protein>
<sequence>MKNTKVYLMSTENVKDPRTFASWKEFLPKERWEKTVRPLKEEDRKTELAAWFLLYQALREWGISEEKINADGAYYYGEHGNQCEEMKKFVLSFSFWEICTVCSIRNGNWL</sequence>
<evidence type="ECO:0000313" key="2">
    <source>
        <dbReference type="Proteomes" id="UP000262524"/>
    </source>
</evidence>
<dbReference type="RefSeq" id="WP_117983604.1">
    <property type="nucleotide sequence ID" value="NZ_QSOE01000150.1"/>
</dbReference>
<reference evidence="1 2" key="1">
    <citation type="submission" date="2018-08" db="EMBL/GenBank/DDBJ databases">
        <title>A genome reference for cultivated species of the human gut microbiota.</title>
        <authorList>
            <person name="Zou Y."/>
            <person name="Xue W."/>
            <person name="Luo G."/>
        </authorList>
    </citation>
    <scope>NUCLEOTIDE SEQUENCE [LARGE SCALE GENOMIC DNA]</scope>
    <source>
        <strain evidence="1 2">TM10-1AC</strain>
    </source>
</reference>
<gene>
    <name evidence="1" type="ORF">DXD91_14270</name>
</gene>
<name>A0A374N8S7_9FIRM</name>
<dbReference type="AlphaFoldDB" id="A0A374N8S7"/>
<comment type="caution">
    <text evidence="1">The sequence shown here is derived from an EMBL/GenBank/DDBJ whole genome shotgun (WGS) entry which is preliminary data.</text>
</comment>
<accession>A0A374N8S7</accession>
<dbReference type="Proteomes" id="UP000262524">
    <property type="component" value="Unassembled WGS sequence"/>
</dbReference>
<proteinExistence type="predicted"/>